<dbReference type="RefSeq" id="WP_160693534.1">
    <property type="nucleotide sequence ID" value="NZ_CP047897.1"/>
</dbReference>
<accession>A0A6P1P301</accession>
<dbReference type="KEGG" id="nib:GU926_15715"/>
<evidence type="ECO:0000256" key="1">
    <source>
        <dbReference type="SAM" id="Phobius"/>
    </source>
</evidence>
<feature type="transmembrane region" description="Helical" evidence="1">
    <location>
        <begin position="189"/>
        <end position="211"/>
    </location>
</feature>
<keyword evidence="1" id="KW-1133">Transmembrane helix</keyword>
<dbReference type="Pfam" id="PF09622">
    <property type="entry name" value="DUF2391"/>
    <property type="match status" value="1"/>
</dbReference>
<feature type="transmembrane region" description="Helical" evidence="1">
    <location>
        <begin position="159"/>
        <end position="177"/>
    </location>
</feature>
<dbReference type="Proteomes" id="UP000464214">
    <property type="component" value="Chromosome"/>
</dbReference>
<feature type="transmembrane region" description="Helical" evidence="1">
    <location>
        <begin position="231"/>
        <end position="253"/>
    </location>
</feature>
<dbReference type="InterPro" id="IPR024464">
    <property type="entry name" value="DUF2391"/>
</dbReference>
<evidence type="ECO:0000313" key="2">
    <source>
        <dbReference type="EMBL" id="QHL88794.1"/>
    </source>
</evidence>
<keyword evidence="1" id="KW-0472">Membrane</keyword>
<reference evidence="2 3" key="1">
    <citation type="submission" date="2020-01" db="EMBL/GenBank/DDBJ databases">
        <authorList>
            <person name="Kim M."/>
        </authorList>
    </citation>
    <scope>NUCLEOTIDE SEQUENCE [LARGE SCALE GENOMIC DNA]</scope>
    <source>
        <strain evidence="2 3">BT10</strain>
    </source>
</reference>
<dbReference type="AlphaFoldDB" id="A0A6P1P301"/>
<keyword evidence="3" id="KW-1185">Reference proteome</keyword>
<feature type="transmembrane region" description="Helical" evidence="1">
    <location>
        <begin position="259"/>
        <end position="286"/>
    </location>
</feature>
<protein>
    <submittedName>
        <fullName evidence="2">DUF2391 family protein</fullName>
    </submittedName>
</protein>
<feature type="transmembrane region" description="Helical" evidence="1">
    <location>
        <begin position="82"/>
        <end position="99"/>
    </location>
</feature>
<feature type="transmembrane region" description="Helical" evidence="1">
    <location>
        <begin position="13"/>
        <end position="31"/>
    </location>
</feature>
<sequence length="305" mass="32762">MQQKPIADSLQEYGRGVIGGLIFSLPVLFTMEVWWSSYRTSPLLLLLNVALTYALLLGYNAYAGLRESASWKEVAIDSVEELGIGLVLAFLFLLLLGLIDFDTMSLERIVYMVITEALTVAIGVSIGTAQLGTSGTGEEVGVGMQEDPGQKVKKGSSTLELVVLSVCAGMLLASNIAPTDEVFVLATTIKPALILGILLVSLVLNGTILFYIGFRGAYETPANQRPNLMEVVWNVSITYGTAFCVSAGALWFYGRFEGAGLLTCVQMTVILSLVASLGASAGRLLFDQEIDQDVSKNEKNEKEPA</sequence>
<keyword evidence="1" id="KW-0812">Transmembrane</keyword>
<name>A0A6P1P301_9BACT</name>
<evidence type="ECO:0000313" key="3">
    <source>
        <dbReference type="Proteomes" id="UP000464214"/>
    </source>
</evidence>
<proteinExistence type="predicted"/>
<dbReference type="EMBL" id="CP047897">
    <property type="protein sequence ID" value="QHL88794.1"/>
    <property type="molecule type" value="Genomic_DNA"/>
</dbReference>
<organism evidence="2 3">
    <name type="scientific">Nibribacter ruber</name>
    <dbReference type="NCBI Taxonomy" id="2698458"/>
    <lineage>
        <taxon>Bacteria</taxon>
        <taxon>Pseudomonadati</taxon>
        <taxon>Bacteroidota</taxon>
        <taxon>Cytophagia</taxon>
        <taxon>Cytophagales</taxon>
        <taxon>Hymenobacteraceae</taxon>
        <taxon>Nibribacter</taxon>
    </lineage>
</organism>
<gene>
    <name evidence="2" type="ORF">GU926_15715</name>
</gene>
<feature type="transmembrane region" description="Helical" evidence="1">
    <location>
        <begin position="43"/>
        <end position="62"/>
    </location>
</feature>